<dbReference type="InterPro" id="IPR025877">
    <property type="entry name" value="MobA-like_NTP_Trfase"/>
</dbReference>
<comment type="caution">
    <text evidence="4">The sequence shown here is derived from an EMBL/GenBank/DDBJ whole genome shotgun (WGS) entry which is preliminary data.</text>
</comment>
<dbReference type="Proteomes" id="UP001481413">
    <property type="component" value="Unassembled WGS sequence"/>
</dbReference>
<keyword evidence="5" id="KW-1185">Reference proteome</keyword>
<feature type="domain" description="MobA-like NTP transferase" evidence="3">
    <location>
        <begin position="10"/>
        <end position="144"/>
    </location>
</feature>
<dbReference type="PANTHER" id="PTHR19136:SF81">
    <property type="entry name" value="MOLYBDENUM COFACTOR GUANYLYLTRANSFERASE"/>
    <property type="match status" value="1"/>
</dbReference>
<protein>
    <submittedName>
        <fullName evidence="4">Molybdenum cofactor guanylyltransferase</fullName>
    </submittedName>
</protein>
<evidence type="ECO:0000256" key="2">
    <source>
        <dbReference type="ARBA" id="ARBA00022842"/>
    </source>
</evidence>
<dbReference type="Gene3D" id="3.90.550.10">
    <property type="entry name" value="Spore Coat Polysaccharide Biosynthesis Protein SpsA, Chain A"/>
    <property type="match status" value="1"/>
</dbReference>
<dbReference type="Pfam" id="PF12804">
    <property type="entry name" value="NTP_transf_3"/>
    <property type="match status" value="1"/>
</dbReference>
<evidence type="ECO:0000259" key="3">
    <source>
        <dbReference type="Pfam" id="PF12804"/>
    </source>
</evidence>
<evidence type="ECO:0000313" key="4">
    <source>
        <dbReference type="EMBL" id="GAA6144694.1"/>
    </source>
</evidence>
<keyword evidence="2" id="KW-0460">Magnesium</keyword>
<evidence type="ECO:0000313" key="5">
    <source>
        <dbReference type="Proteomes" id="UP001481413"/>
    </source>
</evidence>
<proteinExistence type="predicted"/>
<dbReference type="GO" id="GO:0016853">
    <property type="term" value="F:isomerase activity"/>
    <property type="evidence" value="ECO:0007669"/>
    <property type="project" value="UniProtKB-KW"/>
</dbReference>
<dbReference type="PANTHER" id="PTHR19136">
    <property type="entry name" value="MOLYBDENUM COFACTOR GUANYLYLTRANSFERASE"/>
    <property type="match status" value="1"/>
</dbReference>
<organism evidence="4 5">
    <name type="scientific">Thalassolituus maritimus</name>
    <dbReference type="NCBI Taxonomy" id="484498"/>
    <lineage>
        <taxon>Bacteria</taxon>
        <taxon>Pseudomonadati</taxon>
        <taxon>Pseudomonadota</taxon>
        <taxon>Gammaproteobacteria</taxon>
        <taxon>Oceanospirillales</taxon>
        <taxon>Oceanospirillaceae</taxon>
        <taxon>Thalassolituus</taxon>
    </lineage>
</organism>
<dbReference type="InterPro" id="IPR029044">
    <property type="entry name" value="Nucleotide-diphossugar_trans"/>
</dbReference>
<accession>A0ABP9ZX39</accession>
<dbReference type="EMBL" id="BAABWH010000002">
    <property type="protein sequence ID" value="GAA6144694.1"/>
    <property type="molecule type" value="Genomic_DNA"/>
</dbReference>
<dbReference type="SUPFAM" id="SSF53448">
    <property type="entry name" value="Nucleotide-diphospho-sugar transferases"/>
    <property type="match status" value="1"/>
</dbReference>
<name>A0ABP9ZX39_9GAMM</name>
<evidence type="ECO:0000256" key="1">
    <source>
        <dbReference type="ARBA" id="ARBA00022679"/>
    </source>
</evidence>
<dbReference type="RefSeq" id="WP_353293637.1">
    <property type="nucleotide sequence ID" value="NZ_BAABWH010000002.1"/>
</dbReference>
<keyword evidence="1" id="KW-0808">Transferase</keyword>
<keyword evidence="4" id="KW-0413">Isomerase</keyword>
<keyword evidence="4" id="KW-0548">Nucleotidyltransferase</keyword>
<sequence length="211" mass="23339">MTSQMERVTAAVLAGGQSQRMGQDKSDLVRPDGRTQLVFTLECLERAGIRRTLLSGVSHDHYQRIDDIHKGIGPLGGIHALLHAITSGKTAAADALQTDALQKDTFSTDALIVAPCDMPYLSEDVFHHLENTSKQTGKSTAYAGSFFPFIIRDVRAALTSLNSILNSEKKNSIKHFLLSLDFDFIDQKNTENLKSCNTPEDWSEFLDSRKN</sequence>
<dbReference type="GO" id="GO:0016779">
    <property type="term" value="F:nucleotidyltransferase activity"/>
    <property type="evidence" value="ECO:0007669"/>
    <property type="project" value="UniProtKB-KW"/>
</dbReference>
<reference evidence="4 5" key="1">
    <citation type="submission" date="2024-04" db="EMBL/GenBank/DDBJ databases">
        <title>Draft genome sequence of Thalassolituus maritimus NBRC 116585.</title>
        <authorList>
            <person name="Miyakawa T."/>
            <person name="Kusuya Y."/>
            <person name="Miura T."/>
        </authorList>
    </citation>
    <scope>NUCLEOTIDE SEQUENCE [LARGE SCALE GENOMIC DNA]</scope>
    <source>
        <strain evidence="4 5">5NW40-0001</strain>
    </source>
</reference>
<gene>
    <name evidence="4" type="ORF">NBRC116585_08110</name>
</gene>